<dbReference type="PROSITE" id="PS50157">
    <property type="entry name" value="ZINC_FINGER_C2H2_2"/>
    <property type="match status" value="1"/>
</dbReference>
<protein>
    <recommendedName>
        <fullName evidence="3">C2H2-type domain-containing protein</fullName>
    </recommendedName>
</protein>
<evidence type="ECO:0000313" key="4">
    <source>
        <dbReference type="EMBL" id="KZP25520.1"/>
    </source>
</evidence>
<reference evidence="4 5" key="1">
    <citation type="journal article" date="2016" name="Mol. Biol. Evol.">
        <title>Comparative Genomics of Early-Diverging Mushroom-Forming Fungi Provides Insights into the Origins of Lignocellulose Decay Capabilities.</title>
        <authorList>
            <person name="Nagy L.G."/>
            <person name="Riley R."/>
            <person name="Tritt A."/>
            <person name="Adam C."/>
            <person name="Daum C."/>
            <person name="Floudas D."/>
            <person name="Sun H."/>
            <person name="Yadav J.S."/>
            <person name="Pangilinan J."/>
            <person name="Larsson K.H."/>
            <person name="Matsuura K."/>
            <person name="Barry K."/>
            <person name="Labutti K."/>
            <person name="Kuo R."/>
            <person name="Ohm R.A."/>
            <person name="Bhattacharya S.S."/>
            <person name="Shirouzu T."/>
            <person name="Yoshinaga Y."/>
            <person name="Martin F.M."/>
            <person name="Grigoriev I.V."/>
            <person name="Hibbett D.S."/>
        </authorList>
    </citation>
    <scope>NUCLEOTIDE SEQUENCE [LARGE SCALE GENOMIC DNA]</scope>
    <source>
        <strain evidence="4 5">CBS 109695</strain>
    </source>
</reference>
<dbReference type="InterPro" id="IPR041078">
    <property type="entry name" value="Plavaka"/>
</dbReference>
<evidence type="ECO:0000259" key="3">
    <source>
        <dbReference type="PROSITE" id="PS50157"/>
    </source>
</evidence>
<dbReference type="GO" id="GO:0008270">
    <property type="term" value="F:zinc ion binding"/>
    <property type="evidence" value="ECO:0007669"/>
    <property type="project" value="UniProtKB-KW"/>
</dbReference>
<proteinExistence type="predicted"/>
<accession>A0A166NYR8</accession>
<evidence type="ECO:0000256" key="2">
    <source>
        <dbReference type="SAM" id="MobiDB-lite"/>
    </source>
</evidence>
<dbReference type="OrthoDB" id="3199698at2759"/>
<dbReference type="STRING" id="436010.A0A166NYR8"/>
<gene>
    <name evidence="4" type="ORF">FIBSPDRAFT_909467</name>
</gene>
<dbReference type="PROSITE" id="PS00028">
    <property type="entry name" value="ZINC_FINGER_C2H2_1"/>
    <property type="match status" value="1"/>
</dbReference>
<evidence type="ECO:0000313" key="5">
    <source>
        <dbReference type="Proteomes" id="UP000076532"/>
    </source>
</evidence>
<evidence type="ECO:0000256" key="1">
    <source>
        <dbReference type="PROSITE-ProRule" id="PRU00042"/>
    </source>
</evidence>
<sequence>MQLSSNLRLRCKFAVANPTARRCRAAGCTRTFKNPSGLTQHQNAHHPEYIPEPSSDESEVRSPEDDSEEVEDGEMDNERDSSGDSDQRGREDSSAQPQSSRRATVEDVDDDDDVSSTSSRDSRGKTSKLYHPTLNARICDKDGNWIPKHSPPPPRHDPAPSDWGSFESQTHFELAEFLYKENQMSAGNIDKLFKLWGNHAASTDTGSKAPFANHQDLYSTIDSIPVGDVPWQSFHLSYSGAIPESGEVPAWMEDKHEVWFRDPRELIKGLLSNTDFDGEFDYTAFQEYDGAGNHRYQHFMSGNWAWRQSTLISEDEGTCGAMFVPIILGSDKTTVSVGTGHNEYWPVYMSIGNIRNNVRRAHRDGLVLLGFLPIAKTDKTHAGSDAFRNFRRQLSHTCLAQILKPLHEGFTKPEPMRCPDGHFRRAIYGAGPYIGDYPEQCMLTAIVQGWCPKCMAPYNDLEQEAISRTQKLADELCEFHELGELWAKFGIVGDIVPFTADIARADINELISPDILHQLIKGTFKDHLVTWIEEIIRSMHPKKDADHILSEIDYRISLAAPFSGIRRFPKGRGFKQWTGDDSKALMRVYLAAIEGFVPEQVVRALRAFIEFCYLARRDVHDTDSLARMDTALAEFHESRKIFVELGIRLDFNLPRQHSARHWTKLIREFGAPNGLCSSITESKHIKAVKQPWRRSSRYRALQQMLYINQRLDKLSAARVDFTRRVAAHSLTLAALDNDGGPVEGHGILAEVQLAPTLSHRKITVDVLANEISQDNVADLLRDFLFYQLHPEATSAAPNVLPAFSEKVSVHPSALAFFHAPSDLCGTEGISSERIRAVPSWQGGAGRYDCVFIETDRNAPGMLGLDVAQVKAFLSFTHNSTTYPCALVSWFSRLGDKPDDTTRMWMVEADFEDEDETERHCSVISLDAIVRGAHLMPIFGNGFLPKGLTPAHSLTTIFRGWYVNKYIDYHSFELAF</sequence>
<dbReference type="EMBL" id="KV417520">
    <property type="protein sequence ID" value="KZP25520.1"/>
    <property type="molecule type" value="Genomic_DNA"/>
</dbReference>
<feature type="compositionally biased region" description="Acidic residues" evidence="2">
    <location>
        <begin position="65"/>
        <end position="75"/>
    </location>
</feature>
<feature type="region of interest" description="Disordered" evidence="2">
    <location>
        <begin position="33"/>
        <end position="161"/>
    </location>
</feature>
<feature type="compositionally biased region" description="Polar residues" evidence="2">
    <location>
        <begin position="33"/>
        <end position="42"/>
    </location>
</feature>
<dbReference type="InterPro" id="IPR013087">
    <property type="entry name" value="Znf_C2H2_type"/>
</dbReference>
<keyword evidence="1" id="KW-0479">Metal-binding</keyword>
<keyword evidence="5" id="KW-1185">Reference proteome</keyword>
<feature type="compositionally biased region" description="Basic and acidic residues" evidence="2">
    <location>
        <begin position="76"/>
        <end position="93"/>
    </location>
</feature>
<keyword evidence="1" id="KW-0862">Zinc</keyword>
<dbReference type="AlphaFoldDB" id="A0A166NYR8"/>
<keyword evidence="1" id="KW-0863">Zinc-finger</keyword>
<organism evidence="4 5">
    <name type="scientific">Athelia psychrophila</name>
    <dbReference type="NCBI Taxonomy" id="1759441"/>
    <lineage>
        <taxon>Eukaryota</taxon>
        <taxon>Fungi</taxon>
        <taxon>Dikarya</taxon>
        <taxon>Basidiomycota</taxon>
        <taxon>Agaricomycotina</taxon>
        <taxon>Agaricomycetes</taxon>
        <taxon>Agaricomycetidae</taxon>
        <taxon>Atheliales</taxon>
        <taxon>Atheliaceae</taxon>
        <taxon>Athelia</taxon>
    </lineage>
</organism>
<feature type="domain" description="C2H2-type" evidence="3">
    <location>
        <begin position="21"/>
        <end position="50"/>
    </location>
</feature>
<dbReference type="Pfam" id="PF18759">
    <property type="entry name" value="Plavaka"/>
    <property type="match status" value="1"/>
</dbReference>
<name>A0A166NYR8_9AGAM</name>
<dbReference type="Proteomes" id="UP000076532">
    <property type="component" value="Unassembled WGS sequence"/>
</dbReference>